<protein>
    <submittedName>
        <fullName evidence="7">Cell surface GPI-anchored protein</fullName>
    </submittedName>
</protein>
<dbReference type="InterPro" id="IPR051648">
    <property type="entry name" value="CWI-Assembly_Regulator"/>
</dbReference>
<evidence type="ECO:0000256" key="5">
    <source>
        <dbReference type="ARBA" id="ARBA00023180"/>
    </source>
</evidence>
<dbReference type="PANTHER" id="PTHR31018">
    <property type="entry name" value="SPORULATION-SPECIFIC PROTEIN-RELATED"/>
    <property type="match status" value="1"/>
</dbReference>
<evidence type="ECO:0000256" key="6">
    <source>
        <dbReference type="SAM" id="SignalP"/>
    </source>
</evidence>
<evidence type="ECO:0000256" key="4">
    <source>
        <dbReference type="ARBA" id="ARBA00022729"/>
    </source>
</evidence>
<evidence type="ECO:0000313" key="7">
    <source>
        <dbReference type="EMBL" id="TVY62270.1"/>
    </source>
</evidence>
<dbReference type="Gene3D" id="3.80.20.20">
    <property type="entry name" value="Receptor L-domain"/>
    <property type="match status" value="2"/>
</dbReference>
<accession>A0A8T9BWU1</accession>
<dbReference type="AlphaFoldDB" id="A0A8T9BWU1"/>
<proteinExistence type="predicted"/>
<dbReference type="GO" id="GO:0009277">
    <property type="term" value="C:fungal-type cell wall"/>
    <property type="evidence" value="ECO:0007669"/>
    <property type="project" value="TreeGrafter"/>
</dbReference>
<dbReference type="InterPro" id="IPR036941">
    <property type="entry name" value="Rcpt_L-dom_sf"/>
</dbReference>
<evidence type="ECO:0000256" key="1">
    <source>
        <dbReference type="ARBA" id="ARBA00004191"/>
    </source>
</evidence>
<evidence type="ECO:0000256" key="3">
    <source>
        <dbReference type="ARBA" id="ARBA00022525"/>
    </source>
</evidence>
<dbReference type="Proteomes" id="UP000469558">
    <property type="component" value="Unassembled WGS sequence"/>
</dbReference>
<dbReference type="OrthoDB" id="536881at2759"/>
<sequence length="409" mass="42239">MLAQNLLTLAVVGLAAAQTSTTSSSVCTQSTITIASQADASSLSGCTTVTGNIVIPSTAAGTINLDGPQQIVGDFTVNNATTLTTLTSSSITSISGTWKMLDMTILSTLSFAELTSVGSIDWEALNNLDTLNFPATLSKCDNLLITNTFLSSLEGINLKTVKVLNVNNNKRLQTFSTQVANVTGQLNIEANGNMLNVEFPNLLTAANMTFRNCSTVSTPSLATVNGSLGYYGNNFQNISAPNLTTVGVKGQSNSGSLAIVANGALTMLNFDSLTTVQGAFQIANNTDLQNITFPALKNIGGALDFAGNFSTYSVKSLHPRSGSCQRWLQHAINAEIDCSFFKKIQSASIAGIYTCNGSLADAKSGVGSGTSTSSSSSSSSTAKGAAASYGVNEALVGFSVVGGLLQMLL</sequence>
<dbReference type="GO" id="GO:0009986">
    <property type="term" value="C:cell surface"/>
    <property type="evidence" value="ECO:0007669"/>
    <property type="project" value="TreeGrafter"/>
</dbReference>
<dbReference type="GO" id="GO:0005886">
    <property type="term" value="C:plasma membrane"/>
    <property type="evidence" value="ECO:0007669"/>
    <property type="project" value="TreeGrafter"/>
</dbReference>
<comment type="caution">
    <text evidence="7">The sequence shown here is derived from an EMBL/GenBank/DDBJ whole genome shotgun (WGS) entry which is preliminary data.</text>
</comment>
<evidence type="ECO:0000313" key="8">
    <source>
        <dbReference type="Proteomes" id="UP000469558"/>
    </source>
</evidence>
<keyword evidence="3" id="KW-0964">Secreted</keyword>
<gene>
    <name evidence="7" type="ORF">LSUE1_G009234</name>
</gene>
<dbReference type="PANTHER" id="PTHR31018:SF3">
    <property type="entry name" value="RECEPTOR PROTEIN-TYROSINE KINASE"/>
    <property type="match status" value="1"/>
</dbReference>
<comment type="subcellular location">
    <subcellularLocation>
        <location evidence="1">Secreted</location>
        <location evidence="1">Cell wall</location>
    </subcellularLocation>
</comment>
<keyword evidence="2" id="KW-0134">Cell wall</keyword>
<reference evidence="7 8" key="1">
    <citation type="submission" date="2018-05" db="EMBL/GenBank/DDBJ databases">
        <title>Genome sequencing and assembly of the regulated plant pathogen Lachnellula willkommii and related sister species for the development of diagnostic species identification markers.</title>
        <authorList>
            <person name="Giroux E."/>
            <person name="Bilodeau G."/>
        </authorList>
    </citation>
    <scope>NUCLEOTIDE SEQUENCE [LARGE SCALE GENOMIC DNA]</scope>
    <source>
        <strain evidence="7 8">CBS 268.59</strain>
    </source>
</reference>
<feature type="chain" id="PRO_5035950356" evidence="6">
    <location>
        <begin position="18"/>
        <end position="409"/>
    </location>
</feature>
<keyword evidence="4 6" id="KW-0732">Signal</keyword>
<dbReference type="GO" id="GO:0031505">
    <property type="term" value="P:fungal-type cell wall organization"/>
    <property type="evidence" value="ECO:0007669"/>
    <property type="project" value="TreeGrafter"/>
</dbReference>
<evidence type="ECO:0000256" key="2">
    <source>
        <dbReference type="ARBA" id="ARBA00022512"/>
    </source>
</evidence>
<organism evidence="7 8">
    <name type="scientific">Lachnellula suecica</name>
    <dbReference type="NCBI Taxonomy" id="602035"/>
    <lineage>
        <taxon>Eukaryota</taxon>
        <taxon>Fungi</taxon>
        <taxon>Dikarya</taxon>
        <taxon>Ascomycota</taxon>
        <taxon>Pezizomycotina</taxon>
        <taxon>Leotiomycetes</taxon>
        <taxon>Helotiales</taxon>
        <taxon>Lachnaceae</taxon>
        <taxon>Lachnellula</taxon>
    </lineage>
</organism>
<dbReference type="EMBL" id="QGMK01002024">
    <property type="protein sequence ID" value="TVY62270.1"/>
    <property type="molecule type" value="Genomic_DNA"/>
</dbReference>
<feature type="signal peptide" evidence="6">
    <location>
        <begin position="1"/>
        <end position="17"/>
    </location>
</feature>
<dbReference type="SUPFAM" id="SSF52058">
    <property type="entry name" value="L domain-like"/>
    <property type="match status" value="2"/>
</dbReference>
<name>A0A8T9BWU1_9HELO</name>
<keyword evidence="8" id="KW-1185">Reference proteome</keyword>
<keyword evidence="5" id="KW-0325">Glycoprotein</keyword>